<dbReference type="NCBIfam" id="NF001208">
    <property type="entry name" value="PRK00174.1"/>
    <property type="match status" value="1"/>
</dbReference>
<keyword evidence="2" id="KW-0436">Ligase</keyword>
<dbReference type="SUPFAM" id="SSF56801">
    <property type="entry name" value="Acetyl-CoA synthetase-like"/>
    <property type="match status" value="1"/>
</dbReference>
<dbReference type="GO" id="GO:0003987">
    <property type="term" value="F:acetate-CoA ligase activity"/>
    <property type="evidence" value="ECO:0007669"/>
    <property type="project" value="UniProtKB-UniRule"/>
</dbReference>
<dbReference type="CDD" id="cd05966">
    <property type="entry name" value="ACS"/>
    <property type="match status" value="1"/>
</dbReference>
<dbReference type="EC" id="6.2.1.1" evidence="6"/>
<dbReference type="PANTHER" id="PTHR24095">
    <property type="entry name" value="ACETYL-COENZYME A SYNTHETASE"/>
    <property type="match status" value="1"/>
</dbReference>
<protein>
    <recommendedName>
        <fullName evidence="6">Acetate--CoA ligase</fullName>
        <ecNumber evidence="6">6.2.1.1</ecNumber>
    </recommendedName>
</protein>
<name>A0A1G6IXW8_9BACT</name>
<dbReference type="OrthoDB" id="9801302at2"/>
<dbReference type="InterPro" id="IPR045851">
    <property type="entry name" value="AMP-bd_C_sf"/>
</dbReference>
<dbReference type="FunFam" id="3.40.50.12780:FF:000001">
    <property type="entry name" value="Acetyl-coenzyme A synthetase"/>
    <property type="match status" value="1"/>
</dbReference>
<sequence length="657" mass="74514">MNGQTSKGDDLLIKTSEEFLQKANLNPKLYEEYIQWAKNDWEGFWDYFGKNEITWFEPFKKVFDDSNAPFYKFFVGGKLNISYNCIDRHLSTWKKNRAAIIWESEIGESKTITYRELYYQVNKFANVLKTLGVKKGDRVVLYMPMIVELPIAMLACARIGAIHSVVFGGFSPAALKERILDVNANVIVTADGGRRGGRAIPLKDSVDEAIKDLKNIKYVVVVKHIGRDVFMKTLRDFWWNDLMSDPDYAKNYCEPEVMDSEDPFFLLYTSGSTGKPKGVLHTTAGYLIWRILTAKWVFDLKDEDTFWSTADLGWISGHSYTLYGPLSVGSTTLIYEGIPTYPDPGQWWRLIEKYSVNVLYTAPTAIRALMKYGEDYPKKYNLSSLRLLTTGGERLNSAAWLWYYKNVGQEKCPIIDAYGQTETAGHMLSSLPIVPQKPGSVGIPVPGAFPEIVDDEGNIITEPYKTGNLVFTKPWPSMVRTLWQNDELYKKTYWSAFDGKYYLTGDIAYKDEDGYFWMEGRIDDVVNVSAHRIGCAEIENALTSYPAIAEAAVVGVPDDVTGEAIFAYVVLKEGVDLTHHDELVRDIRDHVGRQIGPIAKPSEIVFVDQMPKTRSGKIVRRLLKALATDKPITQDISTLEDTTVIEKLKKALKERND</sequence>
<dbReference type="EMBL" id="FMYU01000002">
    <property type="protein sequence ID" value="SDC11382.1"/>
    <property type="molecule type" value="Genomic_DNA"/>
</dbReference>
<dbReference type="InterPro" id="IPR000873">
    <property type="entry name" value="AMP-dep_synth/lig_dom"/>
</dbReference>
<evidence type="ECO:0000259" key="9">
    <source>
        <dbReference type="Pfam" id="PF16177"/>
    </source>
</evidence>
<comment type="similarity">
    <text evidence="1">Belongs to the ATP-dependent AMP-binding enzyme family.</text>
</comment>
<dbReference type="InterPro" id="IPR020845">
    <property type="entry name" value="AMP-binding_CS"/>
</dbReference>
<evidence type="ECO:0000313" key="11">
    <source>
        <dbReference type="Proteomes" id="UP000199411"/>
    </source>
</evidence>
<evidence type="ECO:0000256" key="4">
    <source>
        <dbReference type="ARBA" id="ARBA00022840"/>
    </source>
</evidence>
<keyword evidence="5" id="KW-0007">Acetylation</keyword>
<evidence type="ECO:0000259" key="7">
    <source>
        <dbReference type="Pfam" id="PF00501"/>
    </source>
</evidence>
<dbReference type="Pfam" id="PF16177">
    <property type="entry name" value="ACAS_N"/>
    <property type="match status" value="1"/>
</dbReference>
<accession>A0A1G6IXW8</accession>
<dbReference type="AlphaFoldDB" id="A0A1G6IXW8"/>
<dbReference type="RefSeq" id="WP_092127725.1">
    <property type="nucleotide sequence ID" value="NZ_FMYU01000002.1"/>
</dbReference>
<keyword evidence="11" id="KW-1185">Reference proteome</keyword>
<dbReference type="Gene3D" id="3.40.50.12780">
    <property type="entry name" value="N-terminal domain of ligase-like"/>
    <property type="match status" value="1"/>
</dbReference>
<feature type="domain" description="AMP-dependent synthetase/ligase" evidence="7">
    <location>
        <begin position="94"/>
        <end position="475"/>
    </location>
</feature>
<gene>
    <name evidence="10" type="ORF">SAMN05660835_00336</name>
</gene>
<dbReference type="GO" id="GO:0016208">
    <property type="term" value="F:AMP binding"/>
    <property type="evidence" value="ECO:0007669"/>
    <property type="project" value="InterPro"/>
</dbReference>
<organism evidence="10 11">
    <name type="scientific">Desulfurella multipotens</name>
    <dbReference type="NCBI Taxonomy" id="79269"/>
    <lineage>
        <taxon>Bacteria</taxon>
        <taxon>Pseudomonadati</taxon>
        <taxon>Campylobacterota</taxon>
        <taxon>Desulfurellia</taxon>
        <taxon>Desulfurellales</taxon>
        <taxon>Desulfurellaceae</taxon>
        <taxon>Desulfurella</taxon>
    </lineage>
</organism>
<dbReference type="Proteomes" id="UP000199411">
    <property type="component" value="Unassembled WGS sequence"/>
</dbReference>
<evidence type="ECO:0000256" key="3">
    <source>
        <dbReference type="ARBA" id="ARBA00022741"/>
    </source>
</evidence>
<dbReference type="PROSITE" id="PS00455">
    <property type="entry name" value="AMP_BINDING"/>
    <property type="match status" value="1"/>
</dbReference>
<dbReference type="PANTHER" id="PTHR24095:SF14">
    <property type="entry name" value="ACETYL-COENZYME A SYNTHETASE 1"/>
    <property type="match status" value="1"/>
</dbReference>
<dbReference type="GO" id="GO:0019427">
    <property type="term" value="P:acetyl-CoA biosynthetic process from acetate"/>
    <property type="evidence" value="ECO:0007669"/>
    <property type="project" value="UniProtKB-UniRule"/>
</dbReference>
<keyword evidence="3" id="KW-0547">Nucleotide-binding</keyword>
<evidence type="ECO:0000256" key="5">
    <source>
        <dbReference type="ARBA" id="ARBA00022990"/>
    </source>
</evidence>
<evidence type="ECO:0000256" key="6">
    <source>
        <dbReference type="NCBIfam" id="TIGR02188"/>
    </source>
</evidence>
<evidence type="ECO:0000313" key="10">
    <source>
        <dbReference type="EMBL" id="SDC11382.1"/>
    </source>
</evidence>
<evidence type="ECO:0000259" key="8">
    <source>
        <dbReference type="Pfam" id="PF13193"/>
    </source>
</evidence>
<evidence type="ECO:0000256" key="1">
    <source>
        <dbReference type="ARBA" id="ARBA00006432"/>
    </source>
</evidence>
<dbReference type="InterPro" id="IPR011904">
    <property type="entry name" value="Ac_CoA_lig"/>
</dbReference>
<proteinExistence type="inferred from homology"/>
<feature type="domain" description="AMP-binding enzyme C-terminal" evidence="8">
    <location>
        <begin position="537"/>
        <end position="617"/>
    </location>
</feature>
<dbReference type="InterPro" id="IPR042099">
    <property type="entry name" value="ANL_N_sf"/>
</dbReference>
<dbReference type="InterPro" id="IPR032387">
    <property type="entry name" value="ACAS_N"/>
</dbReference>
<dbReference type="Pfam" id="PF13193">
    <property type="entry name" value="AMP-binding_C"/>
    <property type="match status" value="1"/>
</dbReference>
<dbReference type="Pfam" id="PF00501">
    <property type="entry name" value="AMP-binding"/>
    <property type="match status" value="1"/>
</dbReference>
<feature type="domain" description="Acetyl-coenzyme A synthetase N-terminal" evidence="9">
    <location>
        <begin position="30"/>
        <end position="85"/>
    </location>
</feature>
<dbReference type="InterPro" id="IPR025110">
    <property type="entry name" value="AMP-bd_C"/>
</dbReference>
<evidence type="ECO:0000256" key="2">
    <source>
        <dbReference type="ARBA" id="ARBA00022598"/>
    </source>
</evidence>
<reference evidence="11" key="1">
    <citation type="submission" date="2016-10" db="EMBL/GenBank/DDBJ databases">
        <authorList>
            <person name="Varghese N."/>
            <person name="Submissions S."/>
        </authorList>
    </citation>
    <scope>NUCLEOTIDE SEQUENCE [LARGE SCALE GENOMIC DNA]</scope>
    <source>
        <strain evidence="11">DSM 8415</strain>
    </source>
</reference>
<dbReference type="GO" id="GO:0005524">
    <property type="term" value="F:ATP binding"/>
    <property type="evidence" value="ECO:0007669"/>
    <property type="project" value="UniProtKB-KW"/>
</dbReference>
<dbReference type="Gene3D" id="3.30.300.30">
    <property type="match status" value="1"/>
</dbReference>
<keyword evidence="4" id="KW-0067">ATP-binding</keyword>
<dbReference type="NCBIfam" id="TIGR02188">
    <property type="entry name" value="Ac_CoA_lig_AcsA"/>
    <property type="match status" value="1"/>
</dbReference>